<dbReference type="AlphaFoldDB" id="A0A0C3BYI4"/>
<dbReference type="EMBL" id="KN831804">
    <property type="protein sequence ID" value="KIM36521.1"/>
    <property type="molecule type" value="Genomic_DNA"/>
</dbReference>
<organism evidence="1 2">
    <name type="scientific">Hebeloma cylindrosporum</name>
    <dbReference type="NCBI Taxonomy" id="76867"/>
    <lineage>
        <taxon>Eukaryota</taxon>
        <taxon>Fungi</taxon>
        <taxon>Dikarya</taxon>
        <taxon>Basidiomycota</taxon>
        <taxon>Agaricomycotina</taxon>
        <taxon>Agaricomycetes</taxon>
        <taxon>Agaricomycetidae</taxon>
        <taxon>Agaricales</taxon>
        <taxon>Agaricineae</taxon>
        <taxon>Hymenogastraceae</taxon>
        <taxon>Hebeloma</taxon>
    </lineage>
</organism>
<sequence>MSSPALPLKILETIFDTLAQDDPFRSSLKTCSLVCKLFLELCRKHIYASISIDGRPQLPIPEPTAAAFVRLLFSTPEIADHIRKLYWIILLEDFDEPSLPGTLEKITKLESLIIYWPLERIPEWCENRLRTGILHLMHLPTLLRLEICYIQDFMFTDLIPCIHLRELGLDCTKPLETENFTFSSTFPSKPLPLHRLSFGPGSSTAISKIIASLRPDSTPTLFNLSALPSISFRLSQSDDVEASRQLLQHCSQLTDIDISIDSSPLTWKGLAKMVNPSIATLTRLRFLIYTDDDGTGTNDPLGGLIAELEELRHCQNVIAKMIIDVHVAECSEGDDWGRLDRVLTQSSGWSKLEHPIPETVVQQIRCVPP</sequence>
<reference evidence="2" key="2">
    <citation type="submission" date="2015-01" db="EMBL/GenBank/DDBJ databases">
        <title>Evolutionary Origins and Diversification of the Mycorrhizal Mutualists.</title>
        <authorList>
            <consortium name="DOE Joint Genome Institute"/>
            <consortium name="Mycorrhizal Genomics Consortium"/>
            <person name="Kohler A."/>
            <person name="Kuo A."/>
            <person name="Nagy L.G."/>
            <person name="Floudas D."/>
            <person name="Copeland A."/>
            <person name="Barry K.W."/>
            <person name="Cichocki N."/>
            <person name="Veneault-Fourrey C."/>
            <person name="LaButti K."/>
            <person name="Lindquist E.A."/>
            <person name="Lipzen A."/>
            <person name="Lundell T."/>
            <person name="Morin E."/>
            <person name="Murat C."/>
            <person name="Riley R."/>
            <person name="Ohm R."/>
            <person name="Sun H."/>
            <person name="Tunlid A."/>
            <person name="Henrissat B."/>
            <person name="Grigoriev I.V."/>
            <person name="Hibbett D.S."/>
            <person name="Martin F."/>
        </authorList>
    </citation>
    <scope>NUCLEOTIDE SEQUENCE [LARGE SCALE GENOMIC DNA]</scope>
    <source>
        <strain evidence="2">h7</strain>
    </source>
</reference>
<evidence type="ECO:0000313" key="1">
    <source>
        <dbReference type="EMBL" id="KIM36521.1"/>
    </source>
</evidence>
<evidence type="ECO:0000313" key="2">
    <source>
        <dbReference type="Proteomes" id="UP000053424"/>
    </source>
</evidence>
<evidence type="ECO:0008006" key="3">
    <source>
        <dbReference type="Google" id="ProtNLM"/>
    </source>
</evidence>
<dbReference type="OrthoDB" id="2977329at2759"/>
<name>A0A0C3BYI4_HEBCY</name>
<keyword evidence="2" id="KW-1185">Reference proteome</keyword>
<dbReference type="Proteomes" id="UP000053424">
    <property type="component" value="Unassembled WGS sequence"/>
</dbReference>
<reference evidence="1 2" key="1">
    <citation type="submission" date="2014-04" db="EMBL/GenBank/DDBJ databases">
        <authorList>
            <consortium name="DOE Joint Genome Institute"/>
            <person name="Kuo A."/>
            <person name="Gay G."/>
            <person name="Dore J."/>
            <person name="Kohler A."/>
            <person name="Nagy L.G."/>
            <person name="Floudas D."/>
            <person name="Copeland A."/>
            <person name="Barry K.W."/>
            <person name="Cichocki N."/>
            <person name="Veneault-Fourrey C."/>
            <person name="LaButti K."/>
            <person name="Lindquist E.A."/>
            <person name="Lipzen A."/>
            <person name="Lundell T."/>
            <person name="Morin E."/>
            <person name="Murat C."/>
            <person name="Sun H."/>
            <person name="Tunlid A."/>
            <person name="Henrissat B."/>
            <person name="Grigoriev I.V."/>
            <person name="Hibbett D.S."/>
            <person name="Martin F."/>
            <person name="Nordberg H.P."/>
            <person name="Cantor M.N."/>
            <person name="Hua S.X."/>
        </authorList>
    </citation>
    <scope>NUCLEOTIDE SEQUENCE [LARGE SCALE GENOMIC DNA]</scope>
    <source>
        <strain evidence="2">h7</strain>
    </source>
</reference>
<proteinExistence type="predicted"/>
<gene>
    <name evidence="1" type="ORF">M413DRAFT_31573</name>
</gene>
<accession>A0A0C3BYI4</accession>
<dbReference type="HOGENOM" id="CLU_035624_0_0_1"/>
<dbReference type="SUPFAM" id="SSF52047">
    <property type="entry name" value="RNI-like"/>
    <property type="match status" value="1"/>
</dbReference>
<protein>
    <recommendedName>
        <fullName evidence="3">F-box domain-containing protein</fullName>
    </recommendedName>
</protein>